<dbReference type="EMBL" id="KZ824536">
    <property type="protein sequence ID" value="RAK93870.1"/>
    <property type="molecule type" value="Genomic_DNA"/>
</dbReference>
<organism evidence="1 2">
    <name type="scientific">Aspergillus costaricaensis CBS 115574</name>
    <dbReference type="NCBI Taxonomy" id="1448317"/>
    <lineage>
        <taxon>Eukaryota</taxon>
        <taxon>Fungi</taxon>
        <taxon>Dikarya</taxon>
        <taxon>Ascomycota</taxon>
        <taxon>Pezizomycotina</taxon>
        <taxon>Eurotiomycetes</taxon>
        <taxon>Eurotiomycetidae</taxon>
        <taxon>Eurotiales</taxon>
        <taxon>Aspergillaceae</taxon>
        <taxon>Aspergillus</taxon>
        <taxon>Aspergillus subgen. Circumdati</taxon>
    </lineage>
</organism>
<name>A0ACD1ITT5_9EURO</name>
<accession>A0ACD1ITT5</accession>
<evidence type="ECO:0000313" key="2">
    <source>
        <dbReference type="Proteomes" id="UP000249748"/>
    </source>
</evidence>
<sequence length="988" mass="112412">MATITEEPVVEIPVDTPTKLLNQDASLELLKELQDLRARIQSLEENHAKIPEQAANDKEDDNHSRDGSASIDTEDEESRHYPCDDSDDVIMDLRYVKWNEFKTMYAEEKRHIIDVLEGPAQYCWQQTERSIRRFGILALIRAEENEMKPEGDPKPKIDTGGAEDDLPERIRINSSLLASILRDIVSKIDQSAPFVILRPYKVLVGYDEEIRERHRQLAAKWKIESGHEELDDATPFEPGKEPINSRQAFHALDCLVSFMDRHLSPVISRHRALLKNFTPSPSTVDPTISFSNLWYLFHPGMQVVCWFTPEQSAPHVQPTNRPSIWKVLQVSEGRPVLDSSYSGRVNHFIIRLYKIGYDGEQFGVLSRDFHLPHFSGERPIRSLGIVPTQFVGDYPALRKRLLQQGELFATFATPQHRFYSGSTLTCHMDGASCPGSFNRRTDYIKGNIIVDFKTARNEDQEWVPSLSIPSTMGGSGSEVSESLYIQVLANRESKYCIRSSSETIYDDDWVDAELTKDFIRDDAFLARQESAPEQQVSRKEVWSNDELVMMPDRACAWDLHRRRWALCDLECMRPVPTDDGWKNLKLRPGHKRMLYAQVKRHFADRKSKEDGESQQIDPDVVRGKGEGLIILLHGEPGVGKTSTAECMAAWLERPLYPITCGDLGTSAEVVEDKLNRISAQAEAWNCVLLLDEADVFLAARSKTELERNAIVSVFLRVLEYYKGLLFLTTNRVGSFDEAFVSRIHLALYYPGLNKGQNHAIWEMNLEKAKSRKTSLTIDTGPILEWADANWEQNSKSRTRWNGRQIRNGCQTAIALAEFEAEETSKPVFLQVKHVQQVAAASKEFYDYVSRVLGADMAHRAFVERLRSDDWLPNMSGDRALHRFSSGYNQQSMRASEEVMSPPRNRRRGGGGGRANDLVSGAGVGGGSPRTIGAQQWQVDRREDFDEMALYQSQSRHQMQKIQESTGRGMSDSHGLPYDDEDDYPDDFE</sequence>
<protein>
    <submittedName>
        <fullName evidence="1">AAA family ATPase</fullName>
    </submittedName>
</protein>
<evidence type="ECO:0000313" key="1">
    <source>
        <dbReference type="EMBL" id="RAK93870.1"/>
    </source>
</evidence>
<reference evidence="1" key="1">
    <citation type="submission" date="2018-02" db="EMBL/GenBank/DDBJ databases">
        <title>The genomes of Aspergillus section Nigri reveals drivers in fungal speciation.</title>
        <authorList>
            <consortium name="DOE Joint Genome Institute"/>
            <person name="Vesth T.C."/>
            <person name="Nybo J."/>
            <person name="Theobald S."/>
            <person name="Brandl J."/>
            <person name="Frisvad J.C."/>
            <person name="Nielsen K.F."/>
            <person name="Lyhne E.K."/>
            <person name="Kogle M.E."/>
            <person name="Kuo A."/>
            <person name="Riley R."/>
            <person name="Clum A."/>
            <person name="Nolan M."/>
            <person name="Lipzen A."/>
            <person name="Salamov A."/>
            <person name="Henrissat B."/>
            <person name="Wiebenga A."/>
            <person name="De vries R.P."/>
            <person name="Grigoriev I.V."/>
            <person name="Mortensen U.H."/>
            <person name="Andersen M.R."/>
            <person name="Baker S.E."/>
        </authorList>
    </citation>
    <scope>NUCLEOTIDE SEQUENCE</scope>
    <source>
        <strain evidence="1">CBS 115574</strain>
    </source>
</reference>
<proteinExistence type="predicted"/>
<gene>
    <name evidence="1" type="ORF">BO79DRAFT_186650</name>
</gene>
<keyword evidence="2" id="KW-1185">Reference proteome</keyword>
<dbReference type="Proteomes" id="UP000249748">
    <property type="component" value="Unassembled WGS sequence"/>
</dbReference>